<keyword evidence="4" id="KW-1185">Reference proteome</keyword>
<dbReference type="AlphaFoldDB" id="A0A8K1C8X2"/>
<protein>
    <recommendedName>
        <fullName evidence="2">HTH psq-type domain-containing protein</fullName>
    </recommendedName>
</protein>
<evidence type="ECO:0000313" key="4">
    <source>
        <dbReference type="Proteomes" id="UP000794436"/>
    </source>
</evidence>
<dbReference type="Gene3D" id="1.10.10.60">
    <property type="entry name" value="Homeodomain-like"/>
    <property type="match status" value="1"/>
</dbReference>
<name>A0A8K1C8X2_PYTOL</name>
<feature type="region of interest" description="Disordered" evidence="1">
    <location>
        <begin position="41"/>
        <end position="69"/>
    </location>
</feature>
<evidence type="ECO:0000256" key="1">
    <source>
        <dbReference type="SAM" id="MobiDB-lite"/>
    </source>
</evidence>
<evidence type="ECO:0000259" key="2">
    <source>
        <dbReference type="Pfam" id="PF04218"/>
    </source>
</evidence>
<dbReference type="Proteomes" id="UP000794436">
    <property type="component" value="Unassembled WGS sequence"/>
</dbReference>
<evidence type="ECO:0000313" key="3">
    <source>
        <dbReference type="EMBL" id="TMW58122.1"/>
    </source>
</evidence>
<sequence length="152" mass="16740">MTISVALPSFQDFVESTRSPAGVSAISARCVTPRHQEAWYGAQGMRDSLTDGSSSPSESSEDSEMSSPQSLEDLLMSLGVVKPVEAERHQPSCSKKKKYLTEQQRCIIVQRVLAGERQAHLAREFGVTRAAVSYLLKHQAEILHRAQSSHDL</sequence>
<dbReference type="OrthoDB" id="125347at2759"/>
<dbReference type="InterPro" id="IPR009057">
    <property type="entry name" value="Homeodomain-like_sf"/>
</dbReference>
<proteinExistence type="predicted"/>
<dbReference type="GO" id="GO:0003677">
    <property type="term" value="F:DNA binding"/>
    <property type="evidence" value="ECO:0007669"/>
    <property type="project" value="InterPro"/>
</dbReference>
<dbReference type="SUPFAM" id="SSF46689">
    <property type="entry name" value="Homeodomain-like"/>
    <property type="match status" value="1"/>
</dbReference>
<dbReference type="InterPro" id="IPR007889">
    <property type="entry name" value="HTH_Psq"/>
</dbReference>
<comment type="caution">
    <text evidence="3">The sequence shown here is derived from an EMBL/GenBank/DDBJ whole genome shotgun (WGS) entry which is preliminary data.</text>
</comment>
<reference evidence="3" key="1">
    <citation type="submission" date="2019-03" db="EMBL/GenBank/DDBJ databases">
        <title>Long read genome sequence of the mycoparasitic Pythium oligandrum ATCC 38472 isolated from sugarbeet rhizosphere.</title>
        <authorList>
            <person name="Gaulin E."/>
        </authorList>
    </citation>
    <scope>NUCLEOTIDE SEQUENCE</scope>
    <source>
        <strain evidence="3">ATCC 38472_TT</strain>
    </source>
</reference>
<accession>A0A8K1C8X2</accession>
<dbReference type="EMBL" id="SPLM01000112">
    <property type="protein sequence ID" value="TMW58122.1"/>
    <property type="molecule type" value="Genomic_DNA"/>
</dbReference>
<dbReference type="Pfam" id="PF04218">
    <property type="entry name" value="CENP-B_N"/>
    <property type="match status" value="1"/>
</dbReference>
<feature type="domain" description="HTH psq-type" evidence="2">
    <location>
        <begin position="95"/>
        <end position="144"/>
    </location>
</feature>
<organism evidence="3 4">
    <name type="scientific">Pythium oligandrum</name>
    <name type="common">Mycoparasitic fungus</name>
    <dbReference type="NCBI Taxonomy" id="41045"/>
    <lineage>
        <taxon>Eukaryota</taxon>
        <taxon>Sar</taxon>
        <taxon>Stramenopiles</taxon>
        <taxon>Oomycota</taxon>
        <taxon>Peronosporomycetes</taxon>
        <taxon>Pythiales</taxon>
        <taxon>Pythiaceae</taxon>
        <taxon>Pythium</taxon>
    </lineage>
</organism>
<gene>
    <name evidence="3" type="ORF">Poli38472_011710</name>
</gene>